<comment type="caution">
    <text evidence="1">The sequence shown here is derived from an EMBL/GenBank/DDBJ whole genome shotgun (WGS) entry which is preliminary data.</text>
</comment>
<evidence type="ECO:0000313" key="2">
    <source>
        <dbReference type="Proteomes" id="UP001420932"/>
    </source>
</evidence>
<name>A0AAP0KGQ7_9MAGN</name>
<accession>A0AAP0KGQ7</accession>
<reference evidence="1 2" key="1">
    <citation type="submission" date="2024-01" db="EMBL/GenBank/DDBJ databases">
        <title>Genome assemblies of Stephania.</title>
        <authorList>
            <person name="Yang L."/>
        </authorList>
    </citation>
    <scope>NUCLEOTIDE SEQUENCE [LARGE SCALE GENOMIC DNA]</scope>
    <source>
        <strain evidence="1">YNDBR</strain>
        <tissue evidence="1">Leaf</tissue>
    </source>
</reference>
<sequence>MYVTSNRLGYQKSINNLKKKLNLYNGFEVTTQPLMDYNNITQIPLREYI</sequence>
<dbReference type="EMBL" id="JBBNAF010000004">
    <property type="protein sequence ID" value="KAK9152251.1"/>
    <property type="molecule type" value="Genomic_DNA"/>
</dbReference>
<dbReference type="Proteomes" id="UP001420932">
    <property type="component" value="Unassembled WGS sequence"/>
</dbReference>
<keyword evidence="2" id="KW-1185">Reference proteome</keyword>
<protein>
    <submittedName>
        <fullName evidence="1">Uncharacterized protein</fullName>
    </submittedName>
</protein>
<gene>
    <name evidence="1" type="ORF">Syun_010560</name>
</gene>
<dbReference type="AlphaFoldDB" id="A0AAP0KGQ7"/>
<evidence type="ECO:0000313" key="1">
    <source>
        <dbReference type="EMBL" id="KAK9152251.1"/>
    </source>
</evidence>
<organism evidence="1 2">
    <name type="scientific">Stephania yunnanensis</name>
    <dbReference type="NCBI Taxonomy" id="152371"/>
    <lineage>
        <taxon>Eukaryota</taxon>
        <taxon>Viridiplantae</taxon>
        <taxon>Streptophyta</taxon>
        <taxon>Embryophyta</taxon>
        <taxon>Tracheophyta</taxon>
        <taxon>Spermatophyta</taxon>
        <taxon>Magnoliopsida</taxon>
        <taxon>Ranunculales</taxon>
        <taxon>Menispermaceae</taxon>
        <taxon>Menispermoideae</taxon>
        <taxon>Cissampelideae</taxon>
        <taxon>Stephania</taxon>
    </lineage>
</organism>
<proteinExistence type="predicted"/>